<proteinExistence type="predicted"/>
<evidence type="ECO:0000313" key="3">
    <source>
        <dbReference type="Proteomes" id="UP001215598"/>
    </source>
</evidence>
<dbReference type="Proteomes" id="UP001215598">
    <property type="component" value="Unassembled WGS sequence"/>
</dbReference>
<reference evidence="2" key="1">
    <citation type="submission" date="2023-03" db="EMBL/GenBank/DDBJ databases">
        <title>Massive genome expansion in bonnet fungi (Mycena s.s.) driven by repeated elements and novel gene families across ecological guilds.</title>
        <authorList>
            <consortium name="Lawrence Berkeley National Laboratory"/>
            <person name="Harder C.B."/>
            <person name="Miyauchi S."/>
            <person name="Viragh M."/>
            <person name="Kuo A."/>
            <person name="Thoen E."/>
            <person name="Andreopoulos B."/>
            <person name="Lu D."/>
            <person name="Skrede I."/>
            <person name="Drula E."/>
            <person name="Henrissat B."/>
            <person name="Morin E."/>
            <person name="Kohler A."/>
            <person name="Barry K."/>
            <person name="LaButti K."/>
            <person name="Morin E."/>
            <person name="Salamov A."/>
            <person name="Lipzen A."/>
            <person name="Mereny Z."/>
            <person name="Hegedus B."/>
            <person name="Baldrian P."/>
            <person name="Stursova M."/>
            <person name="Weitz H."/>
            <person name="Taylor A."/>
            <person name="Grigoriev I.V."/>
            <person name="Nagy L.G."/>
            <person name="Martin F."/>
            <person name="Kauserud H."/>
        </authorList>
    </citation>
    <scope>NUCLEOTIDE SEQUENCE</scope>
    <source>
        <strain evidence="2">CBHHK182m</strain>
    </source>
</reference>
<organism evidence="2 3">
    <name type="scientific">Mycena metata</name>
    <dbReference type="NCBI Taxonomy" id="1033252"/>
    <lineage>
        <taxon>Eukaryota</taxon>
        <taxon>Fungi</taxon>
        <taxon>Dikarya</taxon>
        <taxon>Basidiomycota</taxon>
        <taxon>Agaricomycotina</taxon>
        <taxon>Agaricomycetes</taxon>
        <taxon>Agaricomycetidae</taxon>
        <taxon>Agaricales</taxon>
        <taxon>Marasmiineae</taxon>
        <taxon>Mycenaceae</taxon>
        <taxon>Mycena</taxon>
    </lineage>
</organism>
<feature type="region of interest" description="Disordered" evidence="1">
    <location>
        <begin position="83"/>
        <end position="133"/>
    </location>
</feature>
<keyword evidence="3" id="KW-1185">Reference proteome</keyword>
<name>A0AAD7J2V1_9AGAR</name>
<evidence type="ECO:0000256" key="1">
    <source>
        <dbReference type="SAM" id="MobiDB-lite"/>
    </source>
</evidence>
<sequence length="133" mass="14721">MSAFCPRSMRVRTEPTHDVGRARGDGYLEVGAENQWNAQCRGIDIKSVAERVGFAHFIQMPGTARVYPPRILMGGRVIGSPKHTFLHPSSKVGRQRVGTEGGKSAKYPVSGVHWNRREHVQKRGPSWKSGGVE</sequence>
<accession>A0AAD7J2V1</accession>
<comment type="caution">
    <text evidence="2">The sequence shown here is derived from an EMBL/GenBank/DDBJ whole genome shotgun (WGS) entry which is preliminary data.</text>
</comment>
<gene>
    <name evidence="2" type="ORF">B0H16DRAFT_1458394</name>
</gene>
<evidence type="ECO:0000313" key="2">
    <source>
        <dbReference type="EMBL" id="KAJ7755859.1"/>
    </source>
</evidence>
<dbReference type="EMBL" id="JARKIB010000048">
    <property type="protein sequence ID" value="KAJ7755859.1"/>
    <property type="molecule type" value="Genomic_DNA"/>
</dbReference>
<protein>
    <submittedName>
        <fullName evidence="2">Uncharacterized protein</fullName>
    </submittedName>
</protein>
<dbReference type="AlphaFoldDB" id="A0AAD7J2V1"/>